<evidence type="ECO:0000256" key="4">
    <source>
        <dbReference type="ARBA" id="ARBA00022679"/>
    </source>
</evidence>
<evidence type="ECO:0000313" key="9">
    <source>
        <dbReference type="EMBL" id="MDZ8161189.1"/>
    </source>
</evidence>
<evidence type="ECO:0000256" key="7">
    <source>
        <dbReference type="ARBA" id="ARBA00047880"/>
    </source>
</evidence>
<keyword evidence="4" id="KW-0808">Transferase</keyword>
<dbReference type="PANTHER" id="PTHR22749:SF6">
    <property type="entry name" value="RIBOFLAVIN KINASE"/>
    <property type="match status" value="1"/>
</dbReference>
<dbReference type="Pfam" id="PF01687">
    <property type="entry name" value="Flavokinase"/>
    <property type="match status" value="1"/>
</dbReference>
<evidence type="ECO:0000313" key="10">
    <source>
        <dbReference type="Proteomes" id="UP001291912"/>
    </source>
</evidence>
<accession>A0ABU5N533</accession>
<name>A0ABU5N533_9MICO</name>
<comment type="caution">
    <text evidence="9">The sequence shown here is derived from an EMBL/GenBank/DDBJ whole genome shotgun (WGS) entry which is preliminary data.</text>
</comment>
<sequence>MTPEEVRLASDPAETAMVHSVGGAPAVIGTVIHGDRRGRELGFPTANLALADGDRIEDGVWAADVYVGNTRHIAAASVGRRPTFYDADGVRLLEPFLLDFDGDLYGKTIVVHLRERIRPQRRFESLVALIQQMRRDVEEVRRWAQTARSLPLRSRATLPAGTR</sequence>
<reference evidence="9 10" key="1">
    <citation type="submission" date="2023-10" db="EMBL/GenBank/DDBJ databases">
        <title>Microbacterium xanthum sp. nov., isolated from seaweed.</title>
        <authorList>
            <person name="Lee S.D."/>
        </authorList>
    </citation>
    <scope>NUCLEOTIDE SEQUENCE [LARGE SCALE GENOMIC DNA]</scope>
    <source>
        <strain evidence="9 10">KCTC 19124</strain>
    </source>
</reference>
<dbReference type="Gene3D" id="2.40.30.30">
    <property type="entry name" value="Riboflavin kinase-like"/>
    <property type="match status" value="1"/>
</dbReference>
<dbReference type="EC" id="2.7.1.26" evidence="1"/>
<keyword evidence="5" id="KW-0547">Nucleotide-binding</keyword>
<keyword evidence="10" id="KW-1185">Reference proteome</keyword>
<comment type="catalytic activity">
    <reaction evidence="7">
        <text>riboflavin + ATP = FMN + ADP + H(+)</text>
        <dbReference type="Rhea" id="RHEA:14357"/>
        <dbReference type="ChEBI" id="CHEBI:15378"/>
        <dbReference type="ChEBI" id="CHEBI:30616"/>
        <dbReference type="ChEBI" id="CHEBI:57986"/>
        <dbReference type="ChEBI" id="CHEBI:58210"/>
        <dbReference type="ChEBI" id="CHEBI:456216"/>
        <dbReference type="EC" id="2.7.1.26"/>
    </reaction>
</comment>
<proteinExistence type="predicted"/>
<gene>
    <name evidence="9" type="ORF">R2Q92_05020</name>
</gene>
<dbReference type="SUPFAM" id="SSF82114">
    <property type="entry name" value="Riboflavin kinase-like"/>
    <property type="match status" value="1"/>
</dbReference>
<evidence type="ECO:0000256" key="1">
    <source>
        <dbReference type="ARBA" id="ARBA00012105"/>
    </source>
</evidence>
<keyword evidence="6" id="KW-0067">ATP-binding</keyword>
<organism evidence="9 10">
    <name type="scientific">Microbacterium aquimaris</name>
    <dbReference type="NCBI Taxonomy" id="459816"/>
    <lineage>
        <taxon>Bacteria</taxon>
        <taxon>Bacillati</taxon>
        <taxon>Actinomycetota</taxon>
        <taxon>Actinomycetes</taxon>
        <taxon>Micrococcales</taxon>
        <taxon>Microbacteriaceae</taxon>
        <taxon>Microbacterium</taxon>
    </lineage>
</organism>
<keyword evidence="3" id="KW-0288">FMN</keyword>
<dbReference type="EMBL" id="JAWJYN010000001">
    <property type="protein sequence ID" value="MDZ8161189.1"/>
    <property type="molecule type" value="Genomic_DNA"/>
</dbReference>
<keyword evidence="2" id="KW-0285">Flavoprotein</keyword>
<evidence type="ECO:0000259" key="8">
    <source>
        <dbReference type="SMART" id="SM00904"/>
    </source>
</evidence>
<protein>
    <recommendedName>
        <fullName evidence="1">riboflavin kinase</fullName>
        <ecNumber evidence="1">2.7.1.26</ecNumber>
    </recommendedName>
</protein>
<dbReference type="SMART" id="SM00904">
    <property type="entry name" value="Flavokinase"/>
    <property type="match status" value="1"/>
</dbReference>
<dbReference type="RefSeq" id="WP_194423832.1">
    <property type="nucleotide sequence ID" value="NZ_BAAAPT010000001.1"/>
</dbReference>
<evidence type="ECO:0000256" key="2">
    <source>
        <dbReference type="ARBA" id="ARBA00022630"/>
    </source>
</evidence>
<dbReference type="InterPro" id="IPR023465">
    <property type="entry name" value="Riboflavin_kinase_dom_sf"/>
</dbReference>
<dbReference type="PANTHER" id="PTHR22749">
    <property type="entry name" value="RIBOFLAVIN KINASE/FMN ADENYLYLTRANSFERASE"/>
    <property type="match status" value="1"/>
</dbReference>
<dbReference type="InterPro" id="IPR023468">
    <property type="entry name" value="Riboflavin_kinase"/>
</dbReference>
<evidence type="ECO:0000256" key="5">
    <source>
        <dbReference type="ARBA" id="ARBA00022741"/>
    </source>
</evidence>
<dbReference type="GO" id="GO:0016301">
    <property type="term" value="F:kinase activity"/>
    <property type="evidence" value="ECO:0007669"/>
    <property type="project" value="UniProtKB-KW"/>
</dbReference>
<keyword evidence="9" id="KW-0418">Kinase</keyword>
<feature type="domain" description="Riboflavin kinase" evidence="8">
    <location>
        <begin position="20"/>
        <end position="145"/>
    </location>
</feature>
<dbReference type="Proteomes" id="UP001291912">
    <property type="component" value="Unassembled WGS sequence"/>
</dbReference>
<evidence type="ECO:0000256" key="6">
    <source>
        <dbReference type="ARBA" id="ARBA00022840"/>
    </source>
</evidence>
<dbReference type="InterPro" id="IPR015865">
    <property type="entry name" value="Riboflavin_kinase_bac/euk"/>
</dbReference>
<evidence type="ECO:0000256" key="3">
    <source>
        <dbReference type="ARBA" id="ARBA00022643"/>
    </source>
</evidence>